<dbReference type="HOGENOM" id="CLU_2360267_0_0_1"/>
<accession>R0KTP5</accession>
<evidence type="ECO:0000313" key="2">
    <source>
        <dbReference type="EMBL" id="EOB13607.1"/>
    </source>
</evidence>
<keyword evidence="3" id="KW-1185">Reference proteome</keyword>
<proteinExistence type="predicted"/>
<evidence type="ECO:0000256" key="1">
    <source>
        <dbReference type="SAM" id="Phobius"/>
    </source>
</evidence>
<evidence type="ECO:0000313" key="3">
    <source>
        <dbReference type="Proteomes" id="UP000016927"/>
    </source>
</evidence>
<name>R0KTP5_NOSB1</name>
<keyword evidence="1" id="KW-0472">Membrane</keyword>
<organism evidence="2 3">
    <name type="scientific">Nosema bombycis (strain CQ1 / CVCC 102059)</name>
    <name type="common">Microsporidian parasite</name>
    <name type="synonym">Pebrine of silkworm</name>
    <dbReference type="NCBI Taxonomy" id="578461"/>
    <lineage>
        <taxon>Eukaryota</taxon>
        <taxon>Fungi</taxon>
        <taxon>Fungi incertae sedis</taxon>
        <taxon>Microsporidia</taxon>
        <taxon>Nosematidae</taxon>
        <taxon>Nosema</taxon>
    </lineage>
</organism>
<dbReference type="Proteomes" id="UP000016927">
    <property type="component" value="Unassembled WGS sequence"/>
</dbReference>
<dbReference type="EMBL" id="KB908973">
    <property type="protein sequence ID" value="EOB13607.1"/>
    <property type="molecule type" value="Genomic_DNA"/>
</dbReference>
<dbReference type="AlphaFoldDB" id="R0KTP5"/>
<sequence>MIKTVNKYFFYYKRLVQRFLCCSLTLLMILSTFGTSPFAPSSVIKSKLSLISSITKLSCSPIFRITSFILGFVLTRHPLVIVTIRLRGRNGKCLYA</sequence>
<dbReference type="VEuPathDB" id="MicrosporidiaDB:NBO_65g0011"/>
<feature type="transmembrane region" description="Helical" evidence="1">
    <location>
        <begin position="65"/>
        <end position="86"/>
    </location>
</feature>
<keyword evidence="1" id="KW-1133">Transmembrane helix</keyword>
<gene>
    <name evidence="2" type="ORF">NBO_65g0011</name>
</gene>
<reference evidence="2 3" key="1">
    <citation type="journal article" date="2013" name="BMC Genomics">
        <title>Comparative genomics of parasitic silkworm microsporidia reveal an association between genome expansion and host adaptation.</title>
        <authorList>
            <person name="Pan G."/>
            <person name="Xu J."/>
            <person name="Li T."/>
            <person name="Xia Q."/>
            <person name="Liu S.L."/>
            <person name="Zhang G."/>
            <person name="Li S."/>
            <person name="Li C."/>
            <person name="Liu H."/>
            <person name="Yang L."/>
            <person name="Liu T."/>
            <person name="Zhang X."/>
            <person name="Wu Z."/>
            <person name="Fan W."/>
            <person name="Dang X."/>
            <person name="Xiang H."/>
            <person name="Tao M."/>
            <person name="Li Y."/>
            <person name="Hu J."/>
            <person name="Li Z."/>
            <person name="Lin L."/>
            <person name="Luo J."/>
            <person name="Geng L."/>
            <person name="Wang L."/>
            <person name="Long M."/>
            <person name="Wan Y."/>
            <person name="He N."/>
            <person name="Zhang Z."/>
            <person name="Lu C."/>
            <person name="Keeling P.J."/>
            <person name="Wang J."/>
            <person name="Xiang Z."/>
            <person name="Zhou Z."/>
        </authorList>
    </citation>
    <scope>NUCLEOTIDE SEQUENCE [LARGE SCALE GENOMIC DNA]</scope>
    <source>
        <strain evidence="3">CQ1 / CVCC 102059</strain>
    </source>
</reference>
<keyword evidence="1" id="KW-0812">Transmembrane</keyword>
<protein>
    <submittedName>
        <fullName evidence="2">Uncharacterized protein</fullName>
    </submittedName>
</protein>